<protein>
    <submittedName>
        <fullName evidence="1">Uncharacterized protein</fullName>
    </submittedName>
</protein>
<evidence type="ECO:0000313" key="1">
    <source>
        <dbReference type="EMBL" id="SET05093.1"/>
    </source>
</evidence>
<keyword evidence="2" id="KW-1185">Reference proteome</keyword>
<dbReference type="RefSeq" id="WP_074648404.1">
    <property type="nucleotide sequence ID" value="NZ_FOIL01000004.1"/>
</dbReference>
<accession>A0A1I0BFV6</accession>
<dbReference type="STRING" id="1526.SAMN02910262_00379"/>
<dbReference type="OrthoDB" id="2004682at2"/>
<name>A0A1I0BFV6_9FIRM</name>
<dbReference type="AlphaFoldDB" id="A0A1I0BFV6"/>
<proteinExistence type="predicted"/>
<reference evidence="1 2" key="1">
    <citation type="submission" date="2016-10" db="EMBL/GenBank/DDBJ databases">
        <authorList>
            <person name="de Groot N.N."/>
        </authorList>
    </citation>
    <scope>NUCLEOTIDE SEQUENCE [LARGE SCALE GENOMIC DNA]</scope>
    <source>
        <strain evidence="1 2">KH1P1</strain>
    </source>
</reference>
<dbReference type="Proteomes" id="UP000199820">
    <property type="component" value="Unassembled WGS sequence"/>
</dbReference>
<sequence length="139" mass="16028">MGYFYTFACSSCPHTESVKTGRSYFDKSKGLRKQALKGTYGEKIQQEMEAHPEYVLDQEKCLYVCSCGCWINEFKKNILSANPLETDDFKVVKQNRHVCPECGKVMRMVKEKEIMDLKLRCPDCKKEMHAEPDACGFCD</sequence>
<dbReference type="EMBL" id="FOIL01000004">
    <property type="protein sequence ID" value="SET05093.1"/>
    <property type="molecule type" value="Genomic_DNA"/>
</dbReference>
<gene>
    <name evidence="1" type="ORF">SAMN04487771_100416</name>
</gene>
<evidence type="ECO:0000313" key="2">
    <source>
        <dbReference type="Proteomes" id="UP000199820"/>
    </source>
</evidence>
<organism evidence="1 2">
    <name type="scientific">[Clostridium] aminophilum</name>
    <dbReference type="NCBI Taxonomy" id="1526"/>
    <lineage>
        <taxon>Bacteria</taxon>
        <taxon>Bacillati</taxon>
        <taxon>Bacillota</taxon>
        <taxon>Clostridia</taxon>
        <taxon>Lachnospirales</taxon>
        <taxon>Lachnospiraceae</taxon>
    </lineage>
</organism>